<reference evidence="3" key="1">
    <citation type="journal article" date="2019" name="Sci. Rep.">
        <title>Draft genome of Tanacetum cinerariifolium, the natural source of mosquito coil.</title>
        <authorList>
            <person name="Yamashiro T."/>
            <person name="Shiraishi A."/>
            <person name="Satake H."/>
            <person name="Nakayama K."/>
        </authorList>
    </citation>
    <scope>NUCLEOTIDE SEQUENCE</scope>
</reference>
<feature type="coiled-coil region" evidence="1">
    <location>
        <begin position="387"/>
        <end position="421"/>
    </location>
</feature>
<protein>
    <recommendedName>
        <fullName evidence="4">Transposase (Putative), gypsy type</fullName>
    </recommendedName>
</protein>
<keyword evidence="1" id="KW-0175">Coiled coil</keyword>
<dbReference type="EMBL" id="BKCJ010139432">
    <property type="protein sequence ID" value="GEX92565.1"/>
    <property type="molecule type" value="Genomic_DNA"/>
</dbReference>
<evidence type="ECO:0000256" key="2">
    <source>
        <dbReference type="SAM" id="MobiDB-lite"/>
    </source>
</evidence>
<dbReference type="AlphaFoldDB" id="A0A699HDU2"/>
<evidence type="ECO:0000256" key="1">
    <source>
        <dbReference type="SAM" id="Coils"/>
    </source>
</evidence>
<comment type="caution">
    <text evidence="3">The sequence shown here is derived from an EMBL/GenBank/DDBJ whole genome shotgun (WGS) entry which is preliminary data.</text>
</comment>
<accession>A0A699HDU2</accession>
<sequence length="729" mass="79250">MSLETLFRNQLSADDYDVLVAHPAQFWKFSEPFHCLIGMSCNYTLDEDTYPTFLRDDGTEMNLFTFIQVADPTKVKVGEWEHAEEETRLLDSIVRRVVPLLLIALARVESELEASVERLFDEGGSTNHEDSAAGGGQDAGTGLATGVKIVVAEDVAAEKPKRPCNKRQAVTDASGSSHPPKKLRGDYGTSGEVATSGKSLYALKELLASSMLNDEASVMVVRTLPMVTSLVSATPKHESGALDDSITGANLRIIGASKRFVISSDSSHHCGTNVFGDEDDSIIRSVVVPPVMTEAVVTSHADFDSTKTVKADAAGPSYLARQDLLMGSWELDAETMHQIREMDYHHLFMKFKVGTTRQACLNAEVRMRTEYCLKTEAAEATHLHAQVSAAEAMEKILTNEINALKQKNVALENEKESLDGKFAEIQSSVSTKHLELKDLNVSVSSLRSQKDGLVDQVHALDTICFGLCDQVAKLDADLLEMALHLEEIFNPHLLTTISCQRWLLTYGLKLVVVKCLNSQGYLSALGAAVSCAIEKVMQNELSADIDHGKAGRSLADVVAYNPATEANYNSALQRLREVDFPLLAELKSYKDASVEDIMNLLRLEGPLVDAQGMNDLQPDKNVAAKRSALIGVWTPLVDPLSVENLVGESDTSDGVPTIIATTTAMSTTFASASSIPTITIEDYEIVGTDGLKDAQGSDQGNVASLPTVEIEKEELYTTLELIHLAELIL</sequence>
<evidence type="ECO:0008006" key="4">
    <source>
        <dbReference type="Google" id="ProtNLM"/>
    </source>
</evidence>
<feature type="region of interest" description="Disordered" evidence="2">
    <location>
        <begin position="158"/>
        <end position="191"/>
    </location>
</feature>
<evidence type="ECO:0000313" key="3">
    <source>
        <dbReference type="EMBL" id="GEX92565.1"/>
    </source>
</evidence>
<name>A0A699HDU2_TANCI</name>
<organism evidence="3">
    <name type="scientific">Tanacetum cinerariifolium</name>
    <name type="common">Dalmatian daisy</name>
    <name type="synonym">Chrysanthemum cinerariifolium</name>
    <dbReference type="NCBI Taxonomy" id="118510"/>
    <lineage>
        <taxon>Eukaryota</taxon>
        <taxon>Viridiplantae</taxon>
        <taxon>Streptophyta</taxon>
        <taxon>Embryophyta</taxon>
        <taxon>Tracheophyta</taxon>
        <taxon>Spermatophyta</taxon>
        <taxon>Magnoliopsida</taxon>
        <taxon>eudicotyledons</taxon>
        <taxon>Gunneridae</taxon>
        <taxon>Pentapetalae</taxon>
        <taxon>asterids</taxon>
        <taxon>campanulids</taxon>
        <taxon>Asterales</taxon>
        <taxon>Asteraceae</taxon>
        <taxon>Asteroideae</taxon>
        <taxon>Anthemideae</taxon>
        <taxon>Anthemidinae</taxon>
        <taxon>Tanacetum</taxon>
    </lineage>
</organism>
<proteinExistence type="predicted"/>
<gene>
    <name evidence="3" type="ORF">Tci_364540</name>
</gene>